<keyword evidence="4" id="KW-1185">Reference proteome</keyword>
<evidence type="ECO:0000313" key="4">
    <source>
        <dbReference type="Proteomes" id="UP000290288"/>
    </source>
</evidence>
<dbReference type="STRING" id="2316362.A0A4Q2CZ51"/>
<evidence type="ECO:0000256" key="2">
    <source>
        <dbReference type="SAM" id="MobiDB-lite"/>
    </source>
</evidence>
<protein>
    <recommendedName>
        <fullName evidence="5">SAP domain-containing protein</fullName>
    </recommendedName>
</protein>
<keyword evidence="1" id="KW-0175">Coiled coil</keyword>
<dbReference type="Proteomes" id="UP000290288">
    <property type="component" value="Unassembled WGS sequence"/>
</dbReference>
<dbReference type="PANTHER" id="PTHR46579:SF1">
    <property type="entry name" value="F5_8 TYPE C DOMAIN-CONTAINING PROTEIN"/>
    <property type="match status" value="1"/>
</dbReference>
<feature type="region of interest" description="Disordered" evidence="2">
    <location>
        <begin position="874"/>
        <end position="947"/>
    </location>
</feature>
<gene>
    <name evidence="3" type="ORF">EST38_g13767</name>
</gene>
<evidence type="ECO:0000313" key="3">
    <source>
        <dbReference type="EMBL" id="RXW12087.1"/>
    </source>
</evidence>
<dbReference type="Pfam" id="PF02992">
    <property type="entry name" value="Transposase_21"/>
    <property type="match status" value="1"/>
</dbReference>
<reference evidence="3 4" key="1">
    <citation type="submission" date="2019-01" db="EMBL/GenBank/DDBJ databases">
        <title>Draft genome sequence of Psathyrella aberdarensis IHI B618.</title>
        <authorList>
            <person name="Buettner E."/>
            <person name="Kellner H."/>
        </authorList>
    </citation>
    <scope>NUCLEOTIDE SEQUENCE [LARGE SCALE GENOMIC DNA]</scope>
    <source>
        <strain evidence="3 4">IHI B618</strain>
    </source>
</reference>
<organism evidence="3 4">
    <name type="scientific">Candolleomyces aberdarensis</name>
    <dbReference type="NCBI Taxonomy" id="2316362"/>
    <lineage>
        <taxon>Eukaryota</taxon>
        <taxon>Fungi</taxon>
        <taxon>Dikarya</taxon>
        <taxon>Basidiomycota</taxon>
        <taxon>Agaricomycotina</taxon>
        <taxon>Agaricomycetes</taxon>
        <taxon>Agaricomycetidae</taxon>
        <taxon>Agaricales</taxon>
        <taxon>Agaricineae</taxon>
        <taxon>Psathyrellaceae</taxon>
        <taxon>Candolleomyces</taxon>
    </lineage>
</organism>
<accession>A0A4Q2CZ51</accession>
<sequence length="1187" mass="134205">MGVNNDEAVVVLLAIASALEKRKHLQATDTDNAARIQHLGKCISNQISTLQRFVSASAVAKNKQKALVGTLRDEERKLQDAIDAERDLLAELAAVQRKASSSSSFQPAAFQHLYSSGLSGANLDRLRELVTSLEGVWVSPKTYRAHQKKRKLEEIIDYHDRDLASTFISAGFTPRAPITITQPAWTTQLQTSALLSSSPIAECRSGSSDLESAARLELQSIRYDLIGLTLALPLSLEFRSSPGQATLKLEQFSPTLTYEYSGLINTPPYDLITSPANTLFLDLEFRLHTRAERLKELKLISDEHNFQLLFSSVEKNVQAALNKMFSWRRELWWERYRQAQAELHAQAQPSVFLPPNIETTRYLQLYNYGDPQYAPFVMSALLLILVLHLIFHGSHALSEVVLASLQDQIDNLKDLIGEGRLRQLKNSIPSSVSTVINSFDLEPCVRRFVQCPKCFALYPAADSYPDVCTYREASDSPSCSTKMVRTRQVRGTVKDVPIKYYVHQDFKEWLGRFLCRPEIEDCIDRSNAKFKDRQGHGNGSGAAPLVHDILEAKAIQDFQWPDGKPFYDCRPDELKLFFSLSGDGFNPLSNKQAKQSISSTGIYLFCLNLPLEERQKPENVYLAGVIPGPDKPSATQINHYTSLVADDFLTFWRTGVRYTRTSRRKDGVLSLAALMPVMSDALGGRQLCGYGSITSQYFCTFCWLSLSDIENFNRSTWPARDLDKHRFWAEQWLKADESTRIKLFKDHGIRYTPLFRLPYFNPITFTIVDTMHNLFLGLLRRHCRWIWGMDLDVGEGEGEFRPPGIGGKLPSHPSVQRMAEGRRALEFNNVEALTKTKSDVLFHLCLEFDLRRGGKKKDFLRELLRWRQKQETFMPEPTFRPSAEANPGTGATNFDIDRAESDSEMSSMSQSDQTLSETESEASSLSALSPSKGVLEEQSSHSFPEADREVLEAAESILSRGLKLSGLRKSVLQALCIRKGIQLPSDAIKKTMITALEEWRSQQSKLHANKRVPKRTTVVLGNTILPAVAEDNRKTLLPRWVDPAPIRAGQKKQGKLSADQWRSFCTIHLVITLIRLWGNLPEDSRRYQMLTNFIDLVNAVEVASMLTTSAEHMSVFRVSMSRYLVNLKTLYKEAAIVQNHHLALHIPDFLELWGPSPQTRGFGWERYNYTLQQIPTNKRIGEAATLP</sequence>
<feature type="compositionally biased region" description="Low complexity" evidence="2">
    <location>
        <begin position="904"/>
        <end position="929"/>
    </location>
</feature>
<evidence type="ECO:0008006" key="5">
    <source>
        <dbReference type="Google" id="ProtNLM"/>
    </source>
</evidence>
<feature type="coiled-coil region" evidence="1">
    <location>
        <begin position="71"/>
        <end position="98"/>
    </location>
</feature>
<dbReference type="OrthoDB" id="3269001at2759"/>
<evidence type="ECO:0000256" key="1">
    <source>
        <dbReference type="SAM" id="Coils"/>
    </source>
</evidence>
<proteinExistence type="predicted"/>
<name>A0A4Q2CZ51_9AGAR</name>
<comment type="caution">
    <text evidence="3">The sequence shown here is derived from an EMBL/GenBank/DDBJ whole genome shotgun (WGS) entry which is preliminary data.</text>
</comment>
<dbReference type="PANTHER" id="PTHR46579">
    <property type="entry name" value="F5/8 TYPE C DOMAIN-CONTAINING PROTEIN-RELATED"/>
    <property type="match status" value="1"/>
</dbReference>
<dbReference type="InterPro" id="IPR004242">
    <property type="entry name" value="Transposase_21"/>
</dbReference>
<dbReference type="AlphaFoldDB" id="A0A4Q2CZ51"/>
<feature type="compositionally biased region" description="Basic and acidic residues" evidence="2">
    <location>
        <begin position="934"/>
        <end position="947"/>
    </location>
</feature>
<dbReference type="EMBL" id="SDEE01001419">
    <property type="protein sequence ID" value="RXW12087.1"/>
    <property type="molecule type" value="Genomic_DNA"/>
</dbReference>